<accession>A0A7J7MB69</accession>
<evidence type="ECO:0000256" key="1">
    <source>
        <dbReference type="ARBA" id="ARBA00008061"/>
    </source>
</evidence>
<dbReference type="Gene3D" id="2.60.40.10">
    <property type="entry name" value="Immunoglobulins"/>
    <property type="match status" value="1"/>
</dbReference>
<dbReference type="Pfam" id="PF02922">
    <property type="entry name" value="CBM_48"/>
    <property type="match status" value="1"/>
</dbReference>
<dbReference type="GO" id="GO:0004553">
    <property type="term" value="F:hydrolase activity, hydrolyzing O-glycosyl compounds"/>
    <property type="evidence" value="ECO:0007669"/>
    <property type="project" value="InterPro"/>
</dbReference>
<evidence type="ECO:0000313" key="4">
    <source>
        <dbReference type="Proteomes" id="UP000541444"/>
    </source>
</evidence>
<evidence type="ECO:0000313" key="3">
    <source>
        <dbReference type="EMBL" id="KAF6152131.1"/>
    </source>
</evidence>
<feature type="domain" description="Glycoside hydrolase family 13 N-terminal" evidence="2">
    <location>
        <begin position="106"/>
        <end position="204"/>
    </location>
</feature>
<dbReference type="InterPro" id="IPR044505">
    <property type="entry name" value="GlgX_Isoamylase_N_E_set"/>
</dbReference>
<dbReference type="InterPro" id="IPR014756">
    <property type="entry name" value="Ig_E-set"/>
</dbReference>
<proteinExistence type="inferred from homology"/>
<dbReference type="InterPro" id="IPR013783">
    <property type="entry name" value="Ig-like_fold"/>
</dbReference>
<dbReference type="SUPFAM" id="SSF81296">
    <property type="entry name" value="E set domains"/>
    <property type="match status" value="1"/>
</dbReference>
<dbReference type="OrthoDB" id="1690149at2759"/>
<dbReference type="InterPro" id="IPR004193">
    <property type="entry name" value="Glyco_hydro_13_N"/>
</dbReference>
<keyword evidence="4" id="KW-1185">Reference proteome</keyword>
<dbReference type="Proteomes" id="UP000541444">
    <property type="component" value="Unassembled WGS sequence"/>
</dbReference>
<sequence length="249" mass="27863">MDALYYSQHGTKMLRNSPFCISKAKSSSIRLTSSKSVVFGSNKQTNISKARVTSAYDNCVRENDRGESRITSAYDRRAREAVIEEDVPEMSEVIPSFKVTPGQAYPLGASELERGVNFSLFSQHASAVTLCISIQERGEFEGVNAEMLELSLDPGINKTGDIWHISVGDLPQHGVLYGYCIDGPRGWHHGHRFDNNVILLDPYAKLVEGRRFFGDVSHKMSKFLGTYDFTSLPFNWGSNYKQPNIPEVN</sequence>
<reference evidence="3 4" key="1">
    <citation type="journal article" date="2020" name="IScience">
        <title>Genome Sequencing of the Endangered Kingdonia uniflora (Circaeasteraceae, Ranunculales) Reveals Potential Mechanisms of Evolutionary Specialization.</title>
        <authorList>
            <person name="Sun Y."/>
            <person name="Deng T."/>
            <person name="Zhang A."/>
            <person name="Moore M.J."/>
            <person name="Landis J.B."/>
            <person name="Lin N."/>
            <person name="Zhang H."/>
            <person name="Zhang X."/>
            <person name="Huang J."/>
            <person name="Zhang X."/>
            <person name="Sun H."/>
            <person name="Wang H."/>
        </authorList>
    </citation>
    <scope>NUCLEOTIDE SEQUENCE [LARGE SCALE GENOMIC DNA]</scope>
    <source>
        <strain evidence="3">TB1705</strain>
        <tissue evidence="3">Leaf</tissue>
    </source>
</reference>
<dbReference type="PANTHER" id="PTHR43002">
    <property type="entry name" value="GLYCOGEN DEBRANCHING ENZYME"/>
    <property type="match status" value="1"/>
</dbReference>
<dbReference type="GO" id="GO:0005975">
    <property type="term" value="P:carbohydrate metabolic process"/>
    <property type="evidence" value="ECO:0007669"/>
    <property type="project" value="InterPro"/>
</dbReference>
<dbReference type="CDD" id="cd02856">
    <property type="entry name" value="E_set_GDE_Isoamylase_N"/>
    <property type="match status" value="1"/>
</dbReference>
<dbReference type="AlphaFoldDB" id="A0A7J7MB69"/>
<comment type="caution">
    <text evidence="3">The sequence shown here is derived from an EMBL/GenBank/DDBJ whole genome shotgun (WGS) entry which is preliminary data.</text>
</comment>
<gene>
    <name evidence="3" type="ORF">GIB67_031453</name>
</gene>
<organism evidence="3 4">
    <name type="scientific">Kingdonia uniflora</name>
    <dbReference type="NCBI Taxonomy" id="39325"/>
    <lineage>
        <taxon>Eukaryota</taxon>
        <taxon>Viridiplantae</taxon>
        <taxon>Streptophyta</taxon>
        <taxon>Embryophyta</taxon>
        <taxon>Tracheophyta</taxon>
        <taxon>Spermatophyta</taxon>
        <taxon>Magnoliopsida</taxon>
        <taxon>Ranunculales</taxon>
        <taxon>Circaeasteraceae</taxon>
        <taxon>Kingdonia</taxon>
    </lineage>
</organism>
<dbReference type="EMBL" id="JACGCM010001655">
    <property type="protein sequence ID" value="KAF6152131.1"/>
    <property type="molecule type" value="Genomic_DNA"/>
</dbReference>
<name>A0A7J7MB69_9MAGN</name>
<evidence type="ECO:0000259" key="2">
    <source>
        <dbReference type="Pfam" id="PF02922"/>
    </source>
</evidence>
<comment type="similarity">
    <text evidence="1">Belongs to the glycosyl hydrolase 13 family.</text>
</comment>
<protein>
    <recommendedName>
        <fullName evidence="2">Glycoside hydrolase family 13 N-terminal domain-containing protein</fullName>
    </recommendedName>
</protein>